<evidence type="ECO:0000256" key="8">
    <source>
        <dbReference type="ARBA" id="ARBA00035112"/>
    </source>
</evidence>
<name>A0ABR1P276_DIAER</name>
<comment type="caution">
    <text evidence="9">The sequence shown here is derived from an EMBL/GenBank/DDBJ whole genome shotgun (WGS) entry which is preliminary data.</text>
</comment>
<gene>
    <name evidence="9" type="ORF">SLS63_008518</name>
</gene>
<evidence type="ECO:0000256" key="2">
    <source>
        <dbReference type="ARBA" id="ARBA00022692"/>
    </source>
</evidence>
<evidence type="ECO:0000313" key="10">
    <source>
        <dbReference type="Proteomes" id="UP001430848"/>
    </source>
</evidence>
<keyword evidence="6" id="KW-0472">Membrane</keyword>
<comment type="subcellular location">
    <subcellularLocation>
        <location evidence="1">Membrane</location>
        <topology evidence="1">Single-pass membrane protein</topology>
    </subcellularLocation>
</comment>
<organism evidence="9 10">
    <name type="scientific">Diaporthe eres</name>
    <name type="common">Phomopsis oblonga</name>
    <dbReference type="NCBI Taxonomy" id="83184"/>
    <lineage>
        <taxon>Eukaryota</taxon>
        <taxon>Fungi</taxon>
        <taxon>Dikarya</taxon>
        <taxon>Ascomycota</taxon>
        <taxon>Pezizomycotina</taxon>
        <taxon>Sordariomycetes</taxon>
        <taxon>Sordariomycetidae</taxon>
        <taxon>Diaporthales</taxon>
        <taxon>Diaporthaceae</taxon>
        <taxon>Diaporthe</taxon>
        <taxon>Diaporthe eres species complex</taxon>
    </lineage>
</organism>
<keyword evidence="7" id="KW-0325">Glycoprotein</keyword>
<evidence type="ECO:0000256" key="7">
    <source>
        <dbReference type="ARBA" id="ARBA00023180"/>
    </source>
</evidence>
<dbReference type="EMBL" id="JAKNSF020000055">
    <property type="protein sequence ID" value="KAK7724681.1"/>
    <property type="molecule type" value="Genomic_DNA"/>
</dbReference>
<evidence type="ECO:0000256" key="6">
    <source>
        <dbReference type="ARBA" id="ARBA00023136"/>
    </source>
</evidence>
<accession>A0ABR1P276</accession>
<evidence type="ECO:0000313" key="9">
    <source>
        <dbReference type="EMBL" id="KAK7724681.1"/>
    </source>
</evidence>
<keyword evidence="10" id="KW-1185">Reference proteome</keyword>
<evidence type="ECO:0008006" key="11">
    <source>
        <dbReference type="Google" id="ProtNLM"/>
    </source>
</evidence>
<evidence type="ECO:0000256" key="4">
    <source>
        <dbReference type="ARBA" id="ARBA00023002"/>
    </source>
</evidence>
<protein>
    <recommendedName>
        <fullName evidence="11">Tat pathway signal sequence</fullName>
    </recommendedName>
</protein>
<proteinExistence type="inferred from homology"/>
<dbReference type="PANTHER" id="PTHR33365">
    <property type="entry name" value="YALI0B05434P"/>
    <property type="match status" value="1"/>
</dbReference>
<reference evidence="9 10" key="1">
    <citation type="submission" date="2024-02" db="EMBL/GenBank/DDBJ databases">
        <title>De novo assembly and annotation of 12 fungi associated with fruit tree decline syndrome in Ontario, Canada.</title>
        <authorList>
            <person name="Sulman M."/>
            <person name="Ellouze W."/>
            <person name="Ilyukhin E."/>
        </authorList>
    </citation>
    <scope>NUCLEOTIDE SEQUENCE [LARGE SCALE GENOMIC DNA]</scope>
    <source>
        <strain evidence="9 10">M169</strain>
    </source>
</reference>
<dbReference type="Pfam" id="PF11807">
    <property type="entry name" value="UstYa"/>
    <property type="match status" value="1"/>
</dbReference>
<evidence type="ECO:0000256" key="3">
    <source>
        <dbReference type="ARBA" id="ARBA00022989"/>
    </source>
</evidence>
<keyword evidence="5" id="KW-0843">Virulence</keyword>
<dbReference type="InterPro" id="IPR021765">
    <property type="entry name" value="UstYa-like"/>
</dbReference>
<dbReference type="PANTHER" id="PTHR33365:SF14">
    <property type="entry name" value="TAT PATHWAY SIGNAL SEQUENCE"/>
    <property type="match status" value="1"/>
</dbReference>
<keyword evidence="3" id="KW-1133">Transmembrane helix</keyword>
<keyword evidence="2" id="KW-0812">Transmembrane</keyword>
<evidence type="ECO:0000256" key="1">
    <source>
        <dbReference type="ARBA" id="ARBA00004167"/>
    </source>
</evidence>
<evidence type="ECO:0000256" key="5">
    <source>
        <dbReference type="ARBA" id="ARBA00023026"/>
    </source>
</evidence>
<sequence length="278" mass="32099">MRNPDSPVQKHSEDSEDAVHLLKHANYDNEEDLKWSSQPRTPLLNKIGDLPLVPRRAHAEYGDGAGDGGEGIWRDLPNDALDEAWEKLIDEHILPVTKEDILAMRKDPDVVAKLPEEFWVDGEERYVAKAAAFHNLHCLDYLRKTVYQDYYWPNGTGSVPFHDTHVSHCIMVLMEHLTCAPDPGVFLFRCLDEFQIPISDVNIWRKCWDFEAVLDGYQDISLRDLSEFDLKKPAGAKSRPAPEYMLKVGKEFHKKNPGWPPEGWVDDRHREIYDLDQQ</sequence>
<dbReference type="Proteomes" id="UP001430848">
    <property type="component" value="Unassembled WGS sequence"/>
</dbReference>
<keyword evidence="4" id="KW-0560">Oxidoreductase</keyword>
<comment type="similarity">
    <text evidence="8">Belongs to the ustYa family.</text>
</comment>